<sequence>MGLSSSEPPLGMICCKAGDVSTHRTKCLIRVGVPESPPTARCLLHCNGWSGGDTPQYRQTAPHVSDTCLTWLQRERDEPVQ</sequence>
<protein>
    <submittedName>
        <fullName evidence="1">Uncharacterized protein</fullName>
    </submittedName>
</protein>
<keyword evidence="2" id="KW-1185">Reference proteome</keyword>
<name>A0A9Q0DEF3_9TELE</name>
<dbReference type="EMBL" id="JANIIK010000117">
    <property type="protein sequence ID" value="KAJ3586821.1"/>
    <property type="molecule type" value="Genomic_DNA"/>
</dbReference>
<accession>A0A9Q0DEF3</accession>
<comment type="caution">
    <text evidence="1">The sequence shown here is derived from an EMBL/GenBank/DDBJ whole genome shotgun (WGS) entry which is preliminary data.</text>
</comment>
<organism evidence="1 2">
    <name type="scientific">Muraenolepis orangiensis</name>
    <name type="common">Patagonian moray cod</name>
    <dbReference type="NCBI Taxonomy" id="630683"/>
    <lineage>
        <taxon>Eukaryota</taxon>
        <taxon>Metazoa</taxon>
        <taxon>Chordata</taxon>
        <taxon>Craniata</taxon>
        <taxon>Vertebrata</taxon>
        <taxon>Euteleostomi</taxon>
        <taxon>Actinopterygii</taxon>
        <taxon>Neopterygii</taxon>
        <taxon>Teleostei</taxon>
        <taxon>Neoteleostei</taxon>
        <taxon>Acanthomorphata</taxon>
        <taxon>Zeiogadaria</taxon>
        <taxon>Gadariae</taxon>
        <taxon>Gadiformes</taxon>
        <taxon>Muraenolepidoidei</taxon>
        <taxon>Muraenolepididae</taxon>
        <taxon>Muraenolepis</taxon>
    </lineage>
</organism>
<dbReference type="Proteomes" id="UP001148018">
    <property type="component" value="Unassembled WGS sequence"/>
</dbReference>
<evidence type="ECO:0000313" key="2">
    <source>
        <dbReference type="Proteomes" id="UP001148018"/>
    </source>
</evidence>
<dbReference type="AlphaFoldDB" id="A0A9Q0DEF3"/>
<gene>
    <name evidence="1" type="ORF">NHX12_013213</name>
</gene>
<reference evidence="1" key="1">
    <citation type="submission" date="2022-07" db="EMBL/GenBank/DDBJ databases">
        <title>Chromosome-level genome of Muraenolepis orangiensis.</title>
        <authorList>
            <person name="Kim J."/>
        </authorList>
    </citation>
    <scope>NUCLEOTIDE SEQUENCE</scope>
    <source>
        <strain evidence="1">KU_S4_2022</strain>
        <tissue evidence="1">Muscle</tissue>
    </source>
</reference>
<evidence type="ECO:0000313" key="1">
    <source>
        <dbReference type="EMBL" id="KAJ3586821.1"/>
    </source>
</evidence>
<proteinExistence type="predicted"/>